<sequence>MNTLTVEVADPANAGDAALSTHASVPAAGPIRPLVRDVALLVATLSAGGAVPDAVSLRERCEALLDSFDAALVRQWRHAEIEHDLRVALCALLDETALRHLSESDRGGWALAPLQIQRFDIHDAGERVFTRLEAHLNAPVANVDVLEFYSALLGLGFVGRYALLGEAKRRELVNALNDRIAAMRPPVAPSFLIEQKGRRLSDWLYLLSPWMIAAMACVAAGLVWGVWTTALDAHLVQLSADTPVAEAAATVARP</sequence>
<keyword evidence="1" id="KW-0812">Transmembrane</keyword>
<evidence type="ECO:0000313" key="3">
    <source>
        <dbReference type="EMBL" id="VVE16991.1"/>
    </source>
</evidence>
<dbReference type="EMBL" id="CABPSL010000011">
    <property type="protein sequence ID" value="VVE16991.1"/>
    <property type="molecule type" value="Genomic_DNA"/>
</dbReference>
<dbReference type="Pfam" id="PF09850">
    <property type="entry name" value="DotU"/>
    <property type="match status" value="1"/>
</dbReference>
<dbReference type="RefSeq" id="WP_254441062.1">
    <property type="nucleotide sequence ID" value="NZ_CABPSL010000011.1"/>
</dbReference>
<organism evidence="3 4">
    <name type="scientific">Pandoraea cepalis</name>
    <dbReference type="NCBI Taxonomy" id="2508294"/>
    <lineage>
        <taxon>Bacteria</taxon>
        <taxon>Pseudomonadati</taxon>
        <taxon>Pseudomonadota</taxon>
        <taxon>Betaproteobacteria</taxon>
        <taxon>Burkholderiales</taxon>
        <taxon>Burkholderiaceae</taxon>
        <taxon>Pandoraea</taxon>
    </lineage>
</organism>
<dbReference type="InterPro" id="IPR017732">
    <property type="entry name" value="T4/T6SS_DotU"/>
</dbReference>
<dbReference type="Gene3D" id="1.25.40.590">
    <property type="entry name" value="Type IV / VI secretion system, DotU"/>
    <property type="match status" value="1"/>
</dbReference>
<dbReference type="AlphaFoldDB" id="A0A5E4VXY6"/>
<protein>
    <recommendedName>
        <fullName evidence="2">Type IV / VI secretion system DotU domain-containing protein</fullName>
    </recommendedName>
</protein>
<dbReference type="InterPro" id="IPR038522">
    <property type="entry name" value="T4/T6SS_DotU_sf"/>
</dbReference>
<accession>A0A5E4VXY6</accession>
<keyword evidence="1" id="KW-1133">Transmembrane helix</keyword>
<name>A0A5E4VXY6_9BURK</name>
<gene>
    <name evidence="3" type="ORF">PCE31106_02926</name>
</gene>
<feature type="domain" description="Type IV / VI secretion system DotU" evidence="2">
    <location>
        <begin position="33"/>
        <end position="227"/>
    </location>
</feature>
<dbReference type="Proteomes" id="UP000384354">
    <property type="component" value="Unassembled WGS sequence"/>
</dbReference>
<evidence type="ECO:0000259" key="2">
    <source>
        <dbReference type="Pfam" id="PF09850"/>
    </source>
</evidence>
<keyword evidence="1" id="KW-0472">Membrane</keyword>
<evidence type="ECO:0000256" key="1">
    <source>
        <dbReference type="SAM" id="Phobius"/>
    </source>
</evidence>
<proteinExistence type="predicted"/>
<dbReference type="NCBIfam" id="TIGR03349">
    <property type="entry name" value="IV_VI_DotU"/>
    <property type="match status" value="1"/>
</dbReference>
<reference evidence="3 4" key="1">
    <citation type="submission" date="2019-08" db="EMBL/GenBank/DDBJ databases">
        <authorList>
            <person name="Peeters C."/>
        </authorList>
    </citation>
    <scope>NUCLEOTIDE SEQUENCE [LARGE SCALE GENOMIC DNA]</scope>
    <source>
        <strain evidence="3 4">LMG 31106</strain>
    </source>
</reference>
<feature type="transmembrane region" description="Helical" evidence="1">
    <location>
        <begin position="203"/>
        <end position="227"/>
    </location>
</feature>
<dbReference type="PANTHER" id="PTHR38033:SF1">
    <property type="entry name" value="DOTU FAMILY TYPE IV_VI SECRETION SYSTEM PROTEIN"/>
    <property type="match status" value="1"/>
</dbReference>
<evidence type="ECO:0000313" key="4">
    <source>
        <dbReference type="Proteomes" id="UP000384354"/>
    </source>
</evidence>
<dbReference type="PANTHER" id="PTHR38033">
    <property type="entry name" value="MEMBRANE PROTEIN-RELATED"/>
    <property type="match status" value="1"/>
</dbReference>